<sequence length="253" mass="27811">MARSRATTTKQVTSRATGRAGSKAKAQTTSFYVQPGPSVSKNKAVRIDVPSQTFNALFAEPERFKKLFEGYGKALVRSRATGKKVRFEVAVEPEGTPKITPIEEAPGADVEPAATADSKADLDRALAAARERGRIRVAEIMNSPEMLTADDFAARLGATRATVNTWRQKHQVLGLEGAKRGFRFPAWQMGEDGKPFTILPELFQRLGGAPWAVYRFLIQHHPELDGLTAQEALRRGRDEDVLETAENVGRTFS</sequence>
<keyword evidence="3" id="KW-1185">Reference proteome</keyword>
<dbReference type="Proteomes" id="UP000321085">
    <property type="component" value="Unassembled WGS sequence"/>
</dbReference>
<reference evidence="2 3" key="1">
    <citation type="submission" date="2019-07" db="EMBL/GenBank/DDBJ databases">
        <title>Whole genome shotgun sequence of Microvirga aerophila NBRC 106136.</title>
        <authorList>
            <person name="Hosoyama A."/>
            <person name="Uohara A."/>
            <person name="Ohji S."/>
            <person name="Ichikawa N."/>
        </authorList>
    </citation>
    <scope>NUCLEOTIDE SEQUENCE [LARGE SCALE GENOMIC DNA]</scope>
    <source>
        <strain evidence="2 3">NBRC 106136</strain>
    </source>
</reference>
<feature type="compositionally biased region" description="Polar residues" evidence="1">
    <location>
        <begin position="1"/>
        <end position="16"/>
    </location>
</feature>
<dbReference type="RefSeq" id="WP_147023344.1">
    <property type="nucleotide sequence ID" value="NZ_BJYU01000319.1"/>
</dbReference>
<organism evidence="2 3">
    <name type="scientific">Microvirga aerophila</name>
    <dbReference type="NCBI Taxonomy" id="670291"/>
    <lineage>
        <taxon>Bacteria</taxon>
        <taxon>Pseudomonadati</taxon>
        <taxon>Pseudomonadota</taxon>
        <taxon>Alphaproteobacteria</taxon>
        <taxon>Hyphomicrobiales</taxon>
        <taxon>Methylobacteriaceae</taxon>
        <taxon>Microvirga</taxon>
    </lineage>
</organism>
<dbReference type="EMBL" id="BJYU01000319">
    <property type="protein sequence ID" value="GEO19090.1"/>
    <property type="molecule type" value="Genomic_DNA"/>
</dbReference>
<evidence type="ECO:0000313" key="2">
    <source>
        <dbReference type="EMBL" id="GEO19090.1"/>
    </source>
</evidence>
<accession>A0A512C4I4</accession>
<feature type="region of interest" description="Disordered" evidence="1">
    <location>
        <begin position="1"/>
        <end position="27"/>
    </location>
</feature>
<dbReference type="AlphaFoldDB" id="A0A512C4I4"/>
<comment type="caution">
    <text evidence="2">The sequence shown here is derived from an EMBL/GenBank/DDBJ whole genome shotgun (WGS) entry which is preliminary data.</text>
</comment>
<name>A0A512C4I4_9HYPH</name>
<protein>
    <submittedName>
        <fullName evidence="2">Uncharacterized protein</fullName>
    </submittedName>
</protein>
<evidence type="ECO:0000256" key="1">
    <source>
        <dbReference type="SAM" id="MobiDB-lite"/>
    </source>
</evidence>
<proteinExistence type="predicted"/>
<evidence type="ECO:0000313" key="3">
    <source>
        <dbReference type="Proteomes" id="UP000321085"/>
    </source>
</evidence>
<gene>
    <name evidence="2" type="ORF">MAE02_67860</name>
</gene>